<dbReference type="EMBL" id="AP035785">
    <property type="protein sequence ID" value="BFO71590.1"/>
    <property type="molecule type" value="Genomic_DNA"/>
</dbReference>
<reference evidence="2" key="1">
    <citation type="submission" date="2024-07" db="EMBL/GenBank/DDBJ databases">
        <title>Complete genome sequence of Prevotella sp. YM-2024 GTC17253.</title>
        <authorList>
            <person name="Hayashi M."/>
            <person name="Muto Y."/>
            <person name="Tanaka K."/>
            <person name="Niwa H."/>
        </authorList>
    </citation>
    <scope>NUCLEOTIDE SEQUENCE</scope>
    <source>
        <strain evidence="2">GTC17253</strain>
    </source>
</reference>
<dbReference type="Gene3D" id="2.40.50.500">
    <property type="entry name" value="NigD-like N-terminal OB domain"/>
    <property type="match status" value="1"/>
</dbReference>
<organism evidence="2">
    <name type="scientific">Prevotella sp. GTC17253</name>
    <dbReference type="NCBI Taxonomy" id="3236793"/>
    <lineage>
        <taxon>Bacteria</taxon>
        <taxon>Pseudomonadati</taxon>
        <taxon>Bacteroidota</taxon>
        <taxon>Bacteroidia</taxon>
        <taxon>Bacteroidales</taxon>
        <taxon>Prevotellaceae</taxon>
        <taxon>Prevotella</taxon>
    </lineage>
</organism>
<proteinExistence type="predicted"/>
<dbReference type="Pfam" id="PF17415">
    <property type="entry name" value="NigD_C"/>
    <property type="match status" value="1"/>
</dbReference>
<dbReference type="PROSITE" id="PS51257">
    <property type="entry name" value="PROKAR_LIPOPROTEIN"/>
    <property type="match status" value="1"/>
</dbReference>
<dbReference type="Gene3D" id="2.60.40.2370">
    <property type="entry name" value="NigD-like, C-terminal beta sandwich domain"/>
    <property type="match status" value="1"/>
</dbReference>
<dbReference type="InterPro" id="IPR035376">
    <property type="entry name" value="NigD_C"/>
</dbReference>
<gene>
    <name evidence="2" type="ORF">GTC17253_15560</name>
</gene>
<dbReference type="InterPro" id="IPR038143">
    <property type="entry name" value="NigD-like_C_dom_sf"/>
</dbReference>
<evidence type="ECO:0000313" key="2">
    <source>
        <dbReference type="EMBL" id="BFO71590.1"/>
    </source>
</evidence>
<feature type="domain" description="NigD-like C-terminal" evidence="1">
    <location>
        <begin position="109"/>
        <end position="211"/>
    </location>
</feature>
<sequence>MSKYWLALLIPLLIACEHNSYDTGDGRYSYLQADIVDAHTAAKGLIDYCHTDKGDSLRLSPHATAPWATTQDSTYRALLYYGKVTDHITEATQIARVPVLSYVPTARIDTVFTDPVKMESAWMSANGRYINLQLGLKTGRQDGADNKQVLSVMHDSTSTDDTGVPTIHLRLYHRQNAVPEYYTVRQYISIPLDNIKKTTQIRLTVNTYNGVVTRSFLIDR</sequence>
<dbReference type="AlphaFoldDB" id="A0AB33IPQ8"/>
<accession>A0AB33IPQ8</accession>
<name>A0AB33IPQ8_9BACT</name>
<dbReference type="InterPro" id="IPR038179">
    <property type="entry name" value="NigD-like_N_sf"/>
</dbReference>
<protein>
    <recommendedName>
        <fullName evidence="1">NigD-like C-terminal domain-containing protein</fullName>
    </recommendedName>
</protein>
<evidence type="ECO:0000259" key="1">
    <source>
        <dbReference type="Pfam" id="PF17415"/>
    </source>
</evidence>